<gene>
    <name evidence="1" type="ORF">HanXRQr2_Chr01g0028941</name>
</gene>
<dbReference type="Proteomes" id="UP000215914">
    <property type="component" value="Unassembled WGS sequence"/>
</dbReference>
<proteinExistence type="predicted"/>
<evidence type="ECO:0000313" key="1">
    <source>
        <dbReference type="EMBL" id="KAF5822642.1"/>
    </source>
</evidence>
<reference evidence="1" key="2">
    <citation type="submission" date="2020-06" db="EMBL/GenBank/DDBJ databases">
        <title>Helianthus annuus Genome sequencing and assembly Release 2.</title>
        <authorList>
            <person name="Gouzy J."/>
            <person name="Langlade N."/>
            <person name="Munos S."/>
        </authorList>
    </citation>
    <scope>NUCLEOTIDE SEQUENCE</scope>
    <source>
        <tissue evidence="1">Leaves</tissue>
    </source>
</reference>
<comment type="caution">
    <text evidence="1">The sequence shown here is derived from an EMBL/GenBank/DDBJ whole genome shotgun (WGS) entry which is preliminary data.</text>
</comment>
<accession>A0A9K3JXZ7</accession>
<evidence type="ECO:0000313" key="2">
    <source>
        <dbReference type="Proteomes" id="UP000215914"/>
    </source>
</evidence>
<protein>
    <submittedName>
        <fullName evidence="1">Uncharacterized protein</fullName>
    </submittedName>
</protein>
<dbReference type="AlphaFoldDB" id="A0A9K3JXZ7"/>
<dbReference type="EMBL" id="MNCJ02000316">
    <property type="protein sequence ID" value="KAF5822642.1"/>
    <property type="molecule type" value="Genomic_DNA"/>
</dbReference>
<organism evidence="1 2">
    <name type="scientific">Helianthus annuus</name>
    <name type="common">Common sunflower</name>
    <dbReference type="NCBI Taxonomy" id="4232"/>
    <lineage>
        <taxon>Eukaryota</taxon>
        <taxon>Viridiplantae</taxon>
        <taxon>Streptophyta</taxon>
        <taxon>Embryophyta</taxon>
        <taxon>Tracheophyta</taxon>
        <taxon>Spermatophyta</taxon>
        <taxon>Magnoliopsida</taxon>
        <taxon>eudicotyledons</taxon>
        <taxon>Gunneridae</taxon>
        <taxon>Pentapetalae</taxon>
        <taxon>asterids</taxon>
        <taxon>campanulids</taxon>
        <taxon>Asterales</taxon>
        <taxon>Asteraceae</taxon>
        <taxon>Asteroideae</taxon>
        <taxon>Heliantheae alliance</taxon>
        <taxon>Heliantheae</taxon>
        <taxon>Helianthus</taxon>
    </lineage>
</organism>
<dbReference type="Gramene" id="mRNA:HanXRQr2_Chr01g0028941">
    <property type="protein sequence ID" value="mRNA:HanXRQr2_Chr01g0028941"/>
    <property type="gene ID" value="HanXRQr2_Chr01g0028941"/>
</dbReference>
<keyword evidence="2" id="KW-1185">Reference proteome</keyword>
<name>A0A9K3JXZ7_HELAN</name>
<reference evidence="1" key="1">
    <citation type="journal article" date="2017" name="Nature">
        <title>The sunflower genome provides insights into oil metabolism, flowering and Asterid evolution.</title>
        <authorList>
            <person name="Badouin H."/>
            <person name="Gouzy J."/>
            <person name="Grassa C.J."/>
            <person name="Murat F."/>
            <person name="Staton S.E."/>
            <person name="Cottret L."/>
            <person name="Lelandais-Briere C."/>
            <person name="Owens G.L."/>
            <person name="Carrere S."/>
            <person name="Mayjonade B."/>
            <person name="Legrand L."/>
            <person name="Gill N."/>
            <person name="Kane N.C."/>
            <person name="Bowers J.E."/>
            <person name="Hubner S."/>
            <person name="Bellec A."/>
            <person name="Berard A."/>
            <person name="Berges H."/>
            <person name="Blanchet N."/>
            <person name="Boniface M.C."/>
            <person name="Brunel D."/>
            <person name="Catrice O."/>
            <person name="Chaidir N."/>
            <person name="Claudel C."/>
            <person name="Donnadieu C."/>
            <person name="Faraut T."/>
            <person name="Fievet G."/>
            <person name="Helmstetter N."/>
            <person name="King M."/>
            <person name="Knapp S.J."/>
            <person name="Lai Z."/>
            <person name="Le Paslier M.C."/>
            <person name="Lippi Y."/>
            <person name="Lorenzon L."/>
            <person name="Mandel J.R."/>
            <person name="Marage G."/>
            <person name="Marchand G."/>
            <person name="Marquand E."/>
            <person name="Bret-Mestries E."/>
            <person name="Morien E."/>
            <person name="Nambeesan S."/>
            <person name="Nguyen T."/>
            <person name="Pegot-Espagnet P."/>
            <person name="Pouilly N."/>
            <person name="Raftis F."/>
            <person name="Sallet E."/>
            <person name="Schiex T."/>
            <person name="Thomas J."/>
            <person name="Vandecasteele C."/>
            <person name="Vares D."/>
            <person name="Vear F."/>
            <person name="Vautrin S."/>
            <person name="Crespi M."/>
            <person name="Mangin B."/>
            <person name="Burke J.M."/>
            <person name="Salse J."/>
            <person name="Munos S."/>
            <person name="Vincourt P."/>
            <person name="Rieseberg L.H."/>
            <person name="Langlade N.B."/>
        </authorList>
    </citation>
    <scope>NUCLEOTIDE SEQUENCE</scope>
    <source>
        <tissue evidence="1">Leaves</tissue>
    </source>
</reference>
<sequence length="67" mass="8497">MREEDMGEREGWRENDGEEEWRRRRFPVTIHRHAAEPRRRWWSFSVRQVSDDNEMLLLMRMIMNWCC</sequence>